<dbReference type="EMBL" id="CP119893">
    <property type="protein sequence ID" value="WFD26100.1"/>
    <property type="molecule type" value="Genomic_DNA"/>
</dbReference>
<dbReference type="InterPro" id="IPR000219">
    <property type="entry name" value="DH_dom"/>
</dbReference>
<feature type="region of interest" description="Disordered" evidence="2">
    <location>
        <begin position="1"/>
        <end position="102"/>
    </location>
</feature>
<gene>
    <name evidence="6" type="primary">TUS1</name>
    <name evidence="6" type="ORF">MNAN1_001075</name>
</gene>
<dbReference type="SMART" id="SM00233">
    <property type="entry name" value="PH"/>
    <property type="match status" value="1"/>
</dbReference>
<dbReference type="InterPro" id="IPR001849">
    <property type="entry name" value="PH_domain"/>
</dbReference>
<dbReference type="InterPro" id="IPR052233">
    <property type="entry name" value="Rho-type_GEFs"/>
</dbReference>
<dbReference type="Gene3D" id="1.20.900.10">
    <property type="entry name" value="Dbl homology (DH) domain"/>
    <property type="match status" value="1"/>
</dbReference>
<evidence type="ECO:0000259" key="4">
    <source>
        <dbReference type="PROSITE" id="PS50010"/>
    </source>
</evidence>
<evidence type="ECO:0000313" key="6">
    <source>
        <dbReference type="EMBL" id="WFD26100.1"/>
    </source>
</evidence>
<dbReference type="SUPFAM" id="SSF50729">
    <property type="entry name" value="PH domain-like"/>
    <property type="match status" value="1"/>
</dbReference>
<dbReference type="Pfam" id="PF00780">
    <property type="entry name" value="CNH"/>
    <property type="match status" value="1"/>
</dbReference>
<keyword evidence="1" id="KW-0344">Guanine-nucleotide releasing factor</keyword>
<reference evidence="6" key="1">
    <citation type="submission" date="2023-03" db="EMBL/GenBank/DDBJ databases">
        <title>Mating type loci evolution in Malassezia.</title>
        <authorList>
            <person name="Coelho M.A."/>
        </authorList>
    </citation>
    <scope>NUCLEOTIDE SEQUENCE</scope>
    <source>
        <strain evidence="6">CBS 9557</strain>
    </source>
</reference>
<dbReference type="Gene3D" id="2.30.29.30">
    <property type="entry name" value="Pleckstrin-homology domain (PH domain)/Phosphotyrosine-binding domain (PTB)"/>
    <property type="match status" value="1"/>
</dbReference>
<accession>A0AAF0EHX9</accession>
<dbReference type="SMART" id="SM00325">
    <property type="entry name" value="RhoGEF"/>
    <property type="match status" value="1"/>
</dbReference>
<name>A0AAF0EHX9_9BASI</name>
<evidence type="ECO:0000259" key="3">
    <source>
        <dbReference type="PROSITE" id="PS50003"/>
    </source>
</evidence>
<dbReference type="PROSITE" id="PS50010">
    <property type="entry name" value="DH_2"/>
    <property type="match status" value="1"/>
</dbReference>
<evidence type="ECO:0000256" key="2">
    <source>
        <dbReference type="SAM" id="MobiDB-lite"/>
    </source>
</evidence>
<dbReference type="Pfam" id="PF00621">
    <property type="entry name" value="RhoGEF"/>
    <property type="match status" value="1"/>
</dbReference>
<dbReference type="InterPro" id="IPR001180">
    <property type="entry name" value="CNH_dom"/>
</dbReference>
<evidence type="ECO:0000256" key="1">
    <source>
        <dbReference type="ARBA" id="ARBA00022658"/>
    </source>
</evidence>
<dbReference type="PANTHER" id="PTHR46572">
    <property type="entry name" value="RHO1 GDP-GTP EXCHANGE PROTEIN 1-RELATED"/>
    <property type="match status" value="1"/>
</dbReference>
<dbReference type="CDD" id="cd00821">
    <property type="entry name" value="PH"/>
    <property type="match status" value="1"/>
</dbReference>
<dbReference type="CDD" id="cd00160">
    <property type="entry name" value="RhoGEF"/>
    <property type="match status" value="1"/>
</dbReference>
<feature type="domain" description="CNH" evidence="5">
    <location>
        <begin position="745"/>
        <end position="1040"/>
    </location>
</feature>
<protein>
    <submittedName>
        <fullName evidence="6">Rho guanine nucleotide exchange factor</fullName>
    </submittedName>
</protein>
<dbReference type="InterPro" id="IPR035899">
    <property type="entry name" value="DBL_dom_sf"/>
</dbReference>
<dbReference type="SUPFAM" id="SSF48065">
    <property type="entry name" value="DBL homology domain (DH-domain)"/>
    <property type="match status" value="1"/>
</dbReference>
<feature type="compositionally biased region" description="Low complexity" evidence="2">
    <location>
        <begin position="83"/>
        <end position="102"/>
    </location>
</feature>
<proteinExistence type="predicted"/>
<organism evidence="6 7">
    <name type="scientific">Malassezia nana</name>
    <dbReference type="NCBI Taxonomy" id="180528"/>
    <lineage>
        <taxon>Eukaryota</taxon>
        <taxon>Fungi</taxon>
        <taxon>Dikarya</taxon>
        <taxon>Basidiomycota</taxon>
        <taxon>Ustilaginomycotina</taxon>
        <taxon>Malasseziomycetes</taxon>
        <taxon>Malasseziales</taxon>
        <taxon>Malasseziaceae</taxon>
        <taxon>Malassezia</taxon>
    </lineage>
</organism>
<feature type="compositionally biased region" description="Pro residues" evidence="2">
    <location>
        <begin position="33"/>
        <end position="42"/>
    </location>
</feature>
<evidence type="ECO:0000313" key="7">
    <source>
        <dbReference type="Proteomes" id="UP001213623"/>
    </source>
</evidence>
<dbReference type="Proteomes" id="UP001213623">
    <property type="component" value="Chromosome 2"/>
</dbReference>
<feature type="compositionally biased region" description="Low complexity" evidence="2">
    <location>
        <begin position="43"/>
        <end position="73"/>
    </location>
</feature>
<dbReference type="PANTHER" id="PTHR46572:SF1">
    <property type="entry name" value="RHO1 GUANINE NUCLEOTIDE EXCHANGE FACTOR TUS1"/>
    <property type="match status" value="1"/>
</dbReference>
<dbReference type="PROSITE" id="PS50003">
    <property type="entry name" value="PH_DOMAIN"/>
    <property type="match status" value="1"/>
</dbReference>
<feature type="domain" description="PH" evidence="3">
    <location>
        <begin position="580"/>
        <end position="708"/>
    </location>
</feature>
<dbReference type="InterPro" id="IPR011993">
    <property type="entry name" value="PH-like_dom_sf"/>
</dbReference>
<sequence>MMTEDPPPYEEAGSAPPSPTSSVNSLHRARARPLPPPPPVPAPSAWSSSLRRLPSTLDDTSSRRSSGQLSSPLRRVREPLPRLPSSSTLSDDSPLPSYSQPAARVSVPLPSSLLSTTADLSRLSHIAQLLSFVLPRQPLIQGSLMYPLSFTGRTLVTTLAEILSQYVHVSQCFTMSEALLLHAARPLALSIAHSLKTQLFVHEADWEDRLITDDVGGVFMLYSDRIHTDKHGPAQVALPGLDAELFCPTHWHAVALSPIAAAAAAAAPAQELPTGLVTPLLRCYSPTCALTQGATCYAPSCPRTKRVLLCEPEEIRDTTDTVAAAAWVETVPAALVASLPREEVKRQNAVHEFVQKEEAFLRDLELLREWEERLRQRSTQASVGLLDDAPLRGPALDAFVQAVFGRVAALQVHIHAFVDRLLERQREEAPVVQRMADVVVRAALEWADAYTDYVAHYPLALARLKAEVAGNARLRRFFDDCRRDPAAGRHALDHFLFRPPARLQRYHLHLASIAQHTPPDTEEAETLSLAMSIIDEQCLKAQSGVAAAEMQLQLRLLADQLEAKRSDVLVDLDLQNPQRQVVFEAPLYRRPDNFEFEWTEMHGILLDNYLILAKPKHEESELGGPSGSPVKLVYSKRPIPVPCLDAGGFQDPPVGRSSVSRRMLPTDVHGMYPFSVWHRFRPALVWTLYAPSEDARRAWRDALMRSSTACDKAPGRVQRYDQSGDTFSPSVAPPGSLLSLRDTTPLEVTCTDAWTLANGTRMLAIGTSDGVWLGREGQPASLRRVLHVRGVTQCAVLVPYRRLLVLADRTLWAYDLEALVPSGSCAPSLAPLRLSNQREVQFFAIGQVDGRLYLVFAKRKTTETSVRVMVPVASVASEQQPAALTGVHVLHKFYVYPEATHIQCGARMLFVSTPRALFTYSLEEQELVPFPAARQRDERGQAMLRQWDGAHPLGAFAVLTVGWLLCYDRGGVFVDTEGQFVHAESSFTWEAPAHCVLYYNGYVWAGCASCVEVREARTGRLVQMVTGRELRLVSRQDAATEPQLSAGPVPMVVELRRSADRRDVPHVVALKPRDTPC</sequence>
<dbReference type="SMART" id="SM00036">
    <property type="entry name" value="CNH"/>
    <property type="match status" value="1"/>
</dbReference>
<feature type="domain" description="DH" evidence="4">
    <location>
        <begin position="345"/>
        <end position="544"/>
    </location>
</feature>
<dbReference type="PROSITE" id="PS50219">
    <property type="entry name" value="CNH"/>
    <property type="match status" value="1"/>
</dbReference>
<dbReference type="GO" id="GO:0005085">
    <property type="term" value="F:guanyl-nucleotide exchange factor activity"/>
    <property type="evidence" value="ECO:0007669"/>
    <property type="project" value="UniProtKB-KW"/>
</dbReference>
<dbReference type="AlphaFoldDB" id="A0AAF0EHX9"/>
<evidence type="ECO:0000259" key="5">
    <source>
        <dbReference type="PROSITE" id="PS50219"/>
    </source>
</evidence>
<keyword evidence="7" id="KW-1185">Reference proteome</keyword>